<dbReference type="EMBL" id="MCGO01000022">
    <property type="protein sequence ID" value="ORY44490.1"/>
    <property type="molecule type" value="Genomic_DNA"/>
</dbReference>
<keyword evidence="3" id="KW-1185">Reference proteome</keyword>
<feature type="region of interest" description="Disordered" evidence="1">
    <location>
        <begin position="127"/>
        <end position="148"/>
    </location>
</feature>
<feature type="compositionally biased region" description="Polar residues" evidence="1">
    <location>
        <begin position="44"/>
        <end position="62"/>
    </location>
</feature>
<feature type="region of interest" description="Disordered" evidence="1">
    <location>
        <begin position="1"/>
        <end position="72"/>
    </location>
</feature>
<gene>
    <name evidence="2" type="ORF">BCR33DRAFT_223933</name>
</gene>
<accession>A0A1Y2CBS4</accession>
<dbReference type="AlphaFoldDB" id="A0A1Y2CBS4"/>
<dbReference type="Proteomes" id="UP000193642">
    <property type="component" value="Unassembled WGS sequence"/>
</dbReference>
<sequence length="187" mass="20335">MDNSGSNSTPAATTPERILVPETPKPATAPRLRNPLTFGGPANTGVQRTGSVNSLATSSGGNSPALGQTQTQLQPQQLQQLQQQQQQMQLNQQFSLQNILANKPATGLAFADPTPMSGPCNVVSRCRTSNRQHSNKTQPHSNSNSSQVRMLLSQNLRASRSSKCWIRKSQELVSILMLLMRTRSRDS</sequence>
<evidence type="ECO:0000313" key="2">
    <source>
        <dbReference type="EMBL" id="ORY44490.1"/>
    </source>
</evidence>
<proteinExistence type="predicted"/>
<protein>
    <submittedName>
        <fullName evidence="2">Uncharacterized protein</fullName>
    </submittedName>
</protein>
<name>A0A1Y2CBS4_9FUNG</name>
<evidence type="ECO:0000313" key="3">
    <source>
        <dbReference type="Proteomes" id="UP000193642"/>
    </source>
</evidence>
<feature type="compositionally biased region" description="Polar residues" evidence="1">
    <location>
        <begin position="135"/>
        <end position="148"/>
    </location>
</feature>
<organism evidence="2 3">
    <name type="scientific">Rhizoclosmatium globosum</name>
    <dbReference type="NCBI Taxonomy" id="329046"/>
    <lineage>
        <taxon>Eukaryota</taxon>
        <taxon>Fungi</taxon>
        <taxon>Fungi incertae sedis</taxon>
        <taxon>Chytridiomycota</taxon>
        <taxon>Chytridiomycota incertae sedis</taxon>
        <taxon>Chytridiomycetes</taxon>
        <taxon>Chytridiales</taxon>
        <taxon>Chytriomycetaceae</taxon>
        <taxon>Rhizoclosmatium</taxon>
    </lineage>
</organism>
<comment type="caution">
    <text evidence="2">The sequence shown here is derived from an EMBL/GenBank/DDBJ whole genome shotgun (WGS) entry which is preliminary data.</text>
</comment>
<feature type="compositionally biased region" description="Polar residues" evidence="1">
    <location>
        <begin position="1"/>
        <end position="12"/>
    </location>
</feature>
<evidence type="ECO:0000256" key="1">
    <source>
        <dbReference type="SAM" id="MobiDB-lite"/>
    </source>
</evidence>
<reference evidence="2 3" key="1">
    <citation type="submission" date="2016-07" db="EMBL/GenBank/DDBJ databases">
        <title>Pervasive Adenine N6-methylation of Active Genes in Fungi.</title>
        <authorList>
            <consortium name="DOE Joint Genome Institute"/>
            <person name="Mondo S.J."/>
            <person name="Dannebaum R.O."/>
            <person name="Kuo R.C."/>
            <person name="Labutti K."/>
            <person name="Haridas S."/>
            <person name="Kuo A."/>
            <person name="Salamov A."/>
            <person name="Ahrendt S.R."/>
            <person name="Lipzen A."/>
            <person name="Sullivan W."/>
            <person name="Andreopoulos W.B."/>
            <person name="Clum A."/>
            <person name="Lindquist E."/>
            <person name="Daum C."/>
            <person name="Ramamoorthy G.K."/>
            <person name="Gryganskyi A."/>
            <person name="Culley D."/>
            <person name="Magnuson J.K."/>
            <person name="James T.Y."/>
            <person name="O'Malley M.A."/>
            <person name="Stajich J.E."/>
            <person name="Spatafora J.W."/>
            <person name="Visel A."/>
            <person name="Grigoriev I.V."/>
        </authorList>
    </citation>
    <scope>NUCLEOTIDE SEQUENCE [LARGE SCALE GENOMIC DNA]</scope>
    <source>
        <strain evidence="2 3">JEL800</strain>
    </source>
</reference>